<dbReference type="EMBL" id="FO818637">
    <property type="protein sequence ID" value="CDM91572.1"/>
    <property type="molecule type" value="Genomic_DNA"/>
</dbReference>
<keyword evidence="2" id="KW-0812">Transmembrane</keyword>
<evidence type="ECO:0000256" key="1">
    <source>
        <dbReference type="SAM" id="MobiDB-lite"/>
    </source>
</evidence>
<reference evidence="3 4" key="1">
    <citation type="submission" date="2014-02" db="EMBL/GenBank/DDBJ databases">
        <authorList>
            <person name="Genoscope - CEA"/>
        </authorList>
    </citation>
    <scope>NUCLEOTIDE SEQUENCE [LARGE SCALE GENOMIC DNA]</scope>
    <source>
        <strain evidence="3 4">CS03</strain>
    </source>
</reference>
<name>A0A0B6XCJ1_XENBV</name>
<feature type="transmembrane region" description="Helical" evidence="2">
    <location>
        <begin position="79"/>
        <end position="98"/>
    </location>
</feature>
<dbReference type="AlphaFoldDB" id="A0A0B6XCJ1"/>
<evidence type="ECO:0000256" key="2">
    <source>
        <dbReference type="SAM" id="Phobius"/>
    </source>
</evidence>
<dbReference type="RefSeq" id="WP_242425220.1">
    <property type="nucleotide sequence ID" value="NZ_CAWMEF010000001.1"/>
</dbReference>
<dbReference type="KEGG" id="xbv:XBW1_4223"/>
<accession>A0A0B6XCJ1</accession>
<evidence type="ECO:0000313" key="4">
    <source>
        <dbReference type="Proteomes" id="UP000032930"/>
    </source>
</evidence>
<protein>
    <submittedName>
        <fullName evidence="3">Uncharacterized protein</fullName>
    </submittedName>
</protein>
<organism evidence="3 4">
    <name type="scientific">Xenorhabdus bovienii</name>
    <name type="common">Xenorhabdus nematophila subsp. bovienii</name>
    <dbReference type="NCBI Taxonomy" id="40576"/>
    <lineage>
        <taxon>Bacteria</taxon>
        <taxon>Pseudomonadati</taxon>
        <taxon>Pseudomonadota</taxon>
        <taxon>Gammaproteobacteria</taxon>
        <taxon>Enterobacterales</taxon>
        <taxon>Morganellaceae</taxon>
        <taxon>Xenorhabdus</taxon>
    </lineage>
</organism>
<evidence type="ECO:0000313" key="3">
    <source>
        <dbReference type="EMBL" id="CDM91572.1"/>
    </source>
</evidence>
<proteinExistence type="predicted"/>
<keyword evidence="2" id="KW-0472">Membrane</keyword>
<feature type="compositionally biased region" description="Basic and acidic residues" evidence="1">
    <location>
        <begin position="118"/>
        <end position="128"/>
    </location>
</feature>
<sequence>MTTPSNHLKKCHDFYIRNIYKPQTLVIKRKYKTDINRNISISYAKFVMKSFKAILQTARVGFGLRHSNQRTHMMKSLKLSVAALLVLFSSTALAAPAVSLEHASKTATAVEHNVKTAKDNVSSLEKKVTKGSKSQKASQKNNSKKSKAGSAEKGANSALCKDGTYSKSKTHKGACSRHGGVAKWL</sequence>
<feature type="region of interest" description="Disordered" evidence="1">
    <location>
        <begin position="118"/>
        <end position="185"/>
    </location>
</feature>
<feature type="compositionally biased region" description="Low complexity" evidence="1">
    <location>
        <begin position="131"/>
        <end position="141"/>
    </location>
</feature>
<dbReference type="Pfam" id="PF12587">
    <property type="entry name" value="DUF3761"/>
    <property type="match status" value="1"/>
</dbReference>
<feature type="compositionally biased region" description="Low complexity" evidence="1">
    <location>
        <begin position="148"/>
        <end position="158"/>
    </location>
</feature>
<dbReference type="InterPro" id="IPR022236">
    <property type="entry name" value="DUF3761"/>
</dbReference>
<dbReference type="Proteomes" id="UP000032930">
    <property type="component" value="Chromosome"/>
</dbReference>
<gene>
    <name evidence="3" type="ORF">XBW1_4223</name>
</gene>
<keyword evidence="2" id="KW-1133">Transmembrane helix</keyword>